<proteinExistence type="predicted"/>
<evidence type="ECO:0000313" key="2">
    <source>
        <dbReference type="Proteomes" id="UP000315295"/>
    </source>
</evidence>
<accession>A0A540KQU4</accession>
<protein>
    <submittedName>
        <fullName evidence="1">Uncharacterized protein</fullName>
    </submittedName>
</protein>
<evidence type="ECO:0000313" key="1">
    <source>
        <dbReference type="EMBL" id="TQD76557.1"/>
    </source>
</evidence>
<dbReference type="EMBL" id="VIEB01001024">
    <property type="protein sequence ID" value="TQD76557.1"/>
    <property type="molecule type" value="Genomic_DNA"/>
</dbReference>
<dbReference type="AlphaFoldDB" id="A0A540KQU4"/>
<gene>
    <name evidence="1" type="ORF">C1H46_037905</name>
</gene>
<name>A0A540KQU4_MALBA</name>
<keyword evidence="2" id="KW-1185">Reference proteome</keyword>
<reference evidence="1 2" key="1">
    <citation type="journal article" date="2019" name="G3 (Bethesda)">
        <title>Sequencing of a Wild Apple (Malus baccata) Genome Unravels the Differences Between Cultivated and Wild Apple Species Regarding Disease Resistance and Cold Tolerance.</title>
        <authorList>
            <person name="Chen X."/>
        </authorList>
    </citation>
    <scope>NUCLEOTIDE SEQUENCE [LARGE SCALE GENOMIC DNA]</scope>
    <source>
        <strain evidence="2">cv. Shandingzi</strain>
        <tissue evidence="1">Leaves</tissue>
    </source>
</reference>
<sequence>MKDYPYAICGWISTPLGYPDRGVKLNSMADGHFAWPQSQVGQISTSAGGLVASLGLQDDVLWNAKMVQPVSPSLEPLAGGRTT</sequence>
<dbReference type="Proteomes" id="UP000315295">
    <property type="component" value="Unassembled WGS sequence"/>
</dbReference>
<comment type="caution">
    <text evidence="1">The sequence shown here is derived from an EMBL/GenBank/DDBJ whole genome shotgun (WGS) entry which is preliminary data.</text>
</comment>
<organism evidence="1 2">
    <name type="scientific">Malus baccata</name>
    <name type="common">Siberian crab apple</name>
    <name type="synonym">Pyrus baccata</name>
    <dbReference type="NCBI Taxonomy" id="106549"/>
    <lineage>
        <taxon>Eukaryota</taxon>
        <taxon>Viridiplantae</taxon>
        <taxon>Streptophyta</taxon>
        <taxon>Embryophyta</taxon>
        <taxon>Tracheophyta</taxon>
        <taxon>Spermatophyta</taxon>
        <taxon>Magnoliopsida</taxon>
        <taxon>eudicotyledons</taxon>
        <taxon>Gunneridae</taxon>
        <taxon>Pentapetalae</taxon>
        <taxon>rosids</taxon>
        <taxon>fabids</taxon>
        <taxon>Rosales</taxon>
        <taxon>Rosaceae</taxon>
        <taxon>Amygdaloideae</taxon>
        <taxon>Maleae</taxon>
        <taxon>Malus</taxon>
    </lineage>
</organism>